<dbReference type="Proteomes" id="UP000188174">
    <property type="component" value="Chromosome"/>
</dbReference>
<dbReference type="SUPFAM" id="SSF55298">
    <property type="entry name" value="YjgF-like"/>
    <property type="match status" value="1"/>
</dbReference>
<dbReference type="InterPro" id="IPR006175">
    <property type="entry name" value="YjgF/YER057c/UK114"/>
</dbReference>
<dbReference type="Gene3D" id="3.30.1330.40">
    <property type="entry name" value="RutC-like"/>
    <property type="match status" value="1"/>
</dbReference>
<name>A0ABM6I4T3_9HYPH</name>
<dbReference type="PANTHER" id="PTHR11803">
    <property type="entry name" value="2-IMINOBUTANOATE/2-IMINOPROPANOATE DEAMINASE RIDA"/>
    <property type="match status" value="1"/>
</dbReference>
<gene>
    <name evidence="1" type="ORF">B0E33_18660</name>
</gene>
<dbReference type="RefSeq" id="WP_077292022.1">
    <property type="nucleotide sequence ID" value="NZ_CP019630.1"/>
</dbReference>
<dbReference type="PANTHER" id="PTHR11803:SF39">
    <property type="entry name" value="2-IMINOBUTANOATE_2-IMINOPROPANOATE DEAMINASE"/>
    <property type="match status" value="1"/>
</dbReference>
<dbReference type="InterPro" id="IPR035959">
    <property type="entry name" value="RutC-like_sf"/>
</dbReference>
<organism evidence="1 2">
    <name type="scientific">Roseibium algicola</name>
    <dbReference type="NCBI Taxonomy" id="2857014"/>
    <lineage>
        <taxon>Bacteria</taxon>
        <taxon>Pseudomonadati</taxon>
        <taxon>Pseudomonadota</taxon>
        <taxon>Alphaproteobacteria</taxon>
        <taxon>Hyphomicrobiales</taxon>
        <taxon>Stappiaceae</taxon>
        <taxon>Roseibium</taxon>
    </lineage>
</organism>
<reference evidence="1 2" key="1">
    <citation type="submission" date="2017-02" db="EMBL/GenBank/DDBJ databases">
        <authorList>
            <person name="Jeong S."/>
        </authorList>
    </citation>
    <scope>NUCLEOTIDE SEQUENCE [LARGE SCALE GENOMIC DNA]</scope>
    <source>
        <strain evidence="1 2">RMAR6-6</strain>
    </source>
</reference>
<dbReference type="Pfam" id="PF01042">
    <property type="entry name" value="Ribonuc_L-PSP"/>
    <property type="match status" value="1"/>
</dbReference>
<evidence type="ECO:0008006" key="3">
    <source>
        <dbReference type="Google" id="ProtNLM"/>
    </source>
</evidence>
<keyword evidence="2" id="KW-1185">Reference proteome</keyword>
<evidence type="ECO:0000313" key="2">
    <source>
        <dbReference type="Proteomes" id="UP000188174"/>
    </source>
</evidence>
<accession>A0ABM6I4T3</accession>
<dbReference type="EMBL" id="CP019630">
    <property type="protein sequence ID" value="AQQ05349.1"/>
    <property type="molecule type" value="Genomic_DNA"/>
</dbReference>
<dbReference type="CDD" id="cd00448">
    <property type="entry name" value="YjgF_YER057c_UK114_family"/>
    <property type="match status" value="1"/>
</dbReference>
<protein>
    <recommendedName>
        <fullName evidence="3">2-iminobutanoate/2-iminopropanoate deaminase</fullName>
    </recommendedName>
</protein>
<proteinExistence type="predicted"/>
<sequence length="131" mass="13856">MDAIEPEGISRGGAYSTAVVAGDFLFVAGQTPRDANRKIIGKTIEEQTAATMDNLGAILSATGASFDDVVKATVHLKNLDDAPQFNAVYSRYFPGAKPVRTTVGSQLNGVLVEIDVIAFVGRQNNQAEVGR</sequence>
<evidence type="ECO:0000313" key="1">
    <source>
        <dbReference type="EMBL" id="AQQ05349.1"/>
    </source>
</evidence>